<evidence type="ECO:0000313" key="9">
    <source>
        <dbReference type="EMBL" id="SDQ34622.1"/>
    </source>
</evidence>
<dbReference type="OrthoDB" id="9769191at2"/>
<keyword evidence="4" id="KW-0762">Sugar transport</keyword>
<reference evidence="10" key="1">
    <citation type="submission" date="2016-10" db="EMBL/GenBank/DDBJ databases">
        <authorList>
            <person name="Varghese N."/>
            <person name="Submissions S."/>
        </authorList>
    </citation>
    <scope>NUCLEOTIDE SEQUENCE [LARGE SCALE GENOMIC DNA]</scope>
    <source>
        <strain evidence="10">MPL-11</strain>
    </source>
</reference>
<dbReference type="PROSITE" id="PS51093">
    <property type="entry name" value="PTS_EIIA_TYPE_1"/>
    <property type="match status" value="1"/>
</dbReference>
<evidence type="ECO:0000256" key="1">
    <source>
        <dbReference type="ARBA" id="ARBA00004496"/>
    </source>
</evidence>
<dbReference type="SUPFAM" id="SSF51261">
    <property type="entry name" value="Duplicated hybrid motif"/>
    <property type="match status" value="1"/>
</dbReference>
<dbReference type="AlphaFoldDB" id="A0A1H1A4Q4"/>
<dbReference type="GO" id="GO:0009401">
    <property type="term" value="P:phosphoenolpyruvate-dependent sugar phosphotransferase system"/>
    <property type="evidence" value="ECO:0007669"/>
    <property type="project" value="UniProtKB-KW"/>
</dbReference>
<dbReference type="PANTHER" id="PTHR45008:SF1">
    <property type="entry name" value="PTS SYSTEM GLUCOSE-SPECIFIC EIIA COMPONENT"/>
    <property type="match status" value="1"/>
</dbReference>
<evidence type="ECO:0000256" key="4">
    <source>
        <dbReference type="ARBA" id="ARBA00022597"/>
    </source>
</evidence>
<dbReference type="InterPro" id="IPR011055">
    <property type="entry name" value="Dup_hybrid_motif"/>
</dbReference>
<keyword evidence="5" id="KW-0808">Transferase</keyword>
<dbReference type="InterPro" id="IPR001127">
    <property type="entry name" value="PTS_EIIA_1_perm"/>
</dbReference>
<keyword evidence="3" id="KW-0813">Transport</keyword>
<dbReference type="Proteomes" id="UP000199481">
    <property type="component" value="Unassembled WGS sequence"/>
</dbReference>
<gene>
    <name evidence="9" type="ORF">SAMN04487752_1900</name>
</gene>
<keyword evidence="10" id="KW-1185">Reference proteome</keyword>
<feature type="domain" description="PTS EIIA type-1" evidence="8">
    <location>
        <begin position="50"/>
        <end position="154"/>
    </location>
</feature>
<dbReference type="Gene3D" id="2.70.70.10">
    <property type="entry name" value="Glucose Permease (Domain IIA)"/>
    <property type="match status" value="1"/>
</dbReference>
<dbReference type="FunFam" id="2.70.70.10:FF:000001">
    <property type="entry name" value="PTS system glucose-specific IIA component"/>
    <property type="match status" value="1"/>
</dbReference>
<evidence type="ECO:0000259" key="8">
    <source>
        <dbReference type="PROSITE" id="PS51093"/>
    </source>
</evidence>
<sequence>MNKKEIDIGGFIGMDLSSKKEAQSEWLGKKKASLVAVTDGSVIPVEEVPDLVFSEKMMGEGFAMIPTSNVVCAPIGGILFQVADASHAFEIRTEDGLEVLIHVGLDTVILNGEGFETHLKKGMTVKQGDTLVKFDKEYLLSHGCRLFIPVIVINGENENYRYVFKPNNEVEAQAGKTVALTIEGY</sequence>
<dbReference type="Pfam" id="PF00358">
    <property type="entry name" value="PTS_EIIA_1"/>
    <property type="match status" value="1"/>
</dbReference>
<evidence type="ECO:0000313" key="10">
    <source>
        <dbReference type="Proteomes" id="UP000199481"/>
    </source>
</evidence>
<comment type="subcellular location">
    <subcellularLocation>
        <location evidence="2">Cell membrane</location>
        <topology evidence="2">Multi-pass membrane protein</topology>
    </subcellularLocation>
    <subcellularLocation>
        <location evidence="1">Cytoplasm</location>
    </subcellularLocation>
</comment>
<dbReference type="PANTHER" id="PTHR45008">
    <property type="entry name" value="PTS SYSTEM GLUCOSE-SPECIFIC EIIA COMPONENT"/>
    <property type="match status" value="1"/>
</dbReference>
<dbReference type="EMBL" id="FNJW01000008">
    <property type="protein sequence ID" value="SDQ34622.1"/>
    <property type="molecule type" value="Genomic_DNA"/>
</dbReference>
<dbReference type="InterPro" id="IPR050890">
    <property type="entry name" value="PTS_EIIA_component"/>
</dbReference>
<name>A0A1H1A4Q4_9LACT</name>
<proteinExistence type="predicted"/>
<evidence type="ECO:0000256" key="3">
    <source>
        <dbReference type="ARBA" id="ARBA00022448"/>
    </source>
</evidence>
<evidence type="ECO:0000256" key="7">
    <source>
        <dbReference type="ARBA" id="ARBA00022777"/>
    </source>
</evidence>
<dbReference type="GO" id="GO:0005886">
    <property type="term" value="C:plasma membrane"/>
    <property type="evidence" value="ECO:0007669"/>
    <property type="project" value="UniProtKB-SubCell"/>
</dbReference>
<organism evidence="9 10">
    <name type="scientific">Carnobacterium viridans</name>
    <dbReference type="NCBI Taxonomy" id="174587"/>
    <lineage>
        <taxon>Bacteria</taxon>
        <taxon>Bacillati</taxon>
        <taxon>Bacillota</taxon>
        <taxon>Bacilli</taxon>
        <taxon>Lactobacillales</taxon>
        <taxon>Carnobacteriaceae</taxon>
        <taxon>Carnobacterium</taxon>
    </lineage>
</organism>
<dbReference type="GO" id="GO:0005737">
    <property type="term" value="C:cytoplasm"/>
    <property type="evidence" value="ECO:0007669"/>
    <property type="project" value="UniProtKB-SubCell"/>
</dbReference>
<keyword evidence="7" id="KW-0418">Kinase</keyword>
<evidence type="ECO:0000256" key="6">
    <source>
        <dbReference type="ARBA" id="ARBA00022683"/>
    </source>
</evidence>
<dbReference type="NCBIfam" id="TIGR00830">
    <property type="entry name" value="PTBA"/>
    <property type="match status" value="1"/>
</dbReference>
<protein>
    <submittedName>
        <fullName evidence="9">PTS system IIA component, Glc family</fullName>
    </submittedName>
</protein>
<dbReference type="PROSITE" id="PS00371">
    <property type="entry name" value="PTS_EIIA_TYPE_1_HIS"/>
    <property type="match status" value="1"/>
</dbReference>
<keyword evidence="6" id="KW-0598">Phosphotransferase system</keyword>
<evidence type="ECO:0000256" key="2">
    <source>
        <dbReference type="ARBA" id="ARBA00004651"/>
    </source>
</evidence>
<evidence type="ECO:0000256" key="5">
    <source>
        <dbReference type="ARBA" id="ARBA00022679"/>
    </source>
</evidence>
<dbReference type="RefSeq" id="WP_089977447.1">
    <property type="nucleotide sequence ID" value="NZ_CP084916.1"/>
</dbReference>
<accession>A0A1H1A4Q4</accession>
<dbReference type="GO" id="GO:0016301">
    <property type="term" value="F:kinase activity"/>
    <property type="evidence" value="ECO:0007669"/>
    <property type="project" value="UniProtKB-KW"/>
</dbReference>